<gene>
    <name evidence="1" type="ORF">GCM10007304_01030</name>
</gene>
<comment type="caution">
    <text evidence="1">The sequence shown here is derived from an EMBL/GenBank/DDBJ whole genome shotgun (WGS) entry which is preliminary data.</text>
</comment>
<dbReference type="InterPro" id="IPR034660">
    <property type="entry name" value="DinB/YfiT-like"/>
</dbReference>
<dbReference type="Pfam" id="PF04978">
    <property type="entry name" value="MST"/>
    <property type="match status" value="1"/>
</dbReference>
<name>A0A917CM95_9NOCA</name>
<evidence type="ECO:0000313" key="2">
    <source>
        <dbReference type="Proteomes" id="UP000654257"/>
    </source>
</evidence>
<dbReference type="SUPFAM" id="SSF109854">
    <property type="entry name" value="DinB/YfiT-like putative metalloenzymes"/>
    <property type="match status" value="1"/>
</dbReference>
<dbReference type="Proteomes" id="UP000654257">
    <property type="component" value="Unassembled WGS sequence"/>
</dbReference>
<evidence type="ECO:0000313" key="1">
    <source>
        <dbReference type="EMBL" id="GGF90886.1"/>
    </source>
</evidence>
<sequence>MYAVAGESREQILDGYRAAWAHSDRTIVELDLDTSGHVPHWPQERAAITLHRTLIHVTAETARHAGQADIVRETIDGVAGLRAVGDNLGDVEAGYLEKLEAIAREFGPTP</sequence>
<protein>
    <recommendedName>
        <fullName evidence="3">DUF664 domain-containing protein</fullName>
    </recommendedName>
</protein>
<reference evidence="1" key="2">
    <citation type="submission" date="2020-09" db="EMBL/GenBank/DDBJ databases">
        <authorList>
            <person name="Sun Q."/>
            <person name="Sedlacek I."/>
        </authorList>
    </citation>
    <scope>NUCLEOTIDE SEQUENCE</scope>
    <source>
        <strain evidence="1">CCM 7905</strain>
    </source>
</reference>
<proteinExistence type="predicted"/>
<keyword evidence="2" id="KW-1185">Reference proteome</keyword>
<organism evidence="1 2">
    <name type="scientific">Rhodococcoides trifolii</name>
    <dbReference type="NCBI Taxonomy" id="908250"/>
    <lineage>
        <taxon>Bacteria</taxon>
        <taxon>Bacillati</taxon>
        <taxon>Actinomycetota</taxon>
        <taxon>Actinomycetes</taxon>
        <taxon>Mycobacteriales</taxon>
        <taxon>Nocardiaceae</taxon>
        <taxon>Rhodococcoides</taxon>
    </lineage>
</organism>
<evidence type="ECO:0008006" key="3">
    <source>
        <dbReference type="Google" id="ProtNLM"/>
    </source>
</evidence>
<dbReference type="InterPro" id="IPR007061">
    <property type="entry name" value="MST-like"/>
</dbReference>
<dbReference type="EMBL" id="BMCU01000001">
    <property type="protein sequence ID" value="GGF90886.1"/>
    <property type="molecule type" value="Genomic_DNA"/>
</dbReference>
<accession>A0A917CM95</accession>
<dbReference type="Gene3D" id="1.20.120.450">
    <property type="entry name" value="dinb family like domain"/>
    <property type="match status" value="1"/>
</dbReference>
<dbReference type="AlphaFoldDB" id="A0A917CM95"/>
<reference evidence="1" key="1">
    <citation type="journal article" date="2014" name="Int. J. Syst. Evol. Microbiol.">
        <title>Complete genome sequence of Corynebacterium casei LMG S-19264T (=DSM 44701T), isolated from a smear-ripened cheese.</title>
        <authorList>
            <consortium name="US DOE Joint Genome Institute (JGI-PGF)"/>
            <person name="Walter F."/>
            <person name="Albersmeier A."/>
            <person name="Kalinowski J."/>
            <person name="Ruckert C."/>
        </authorList>
    </citation>
    <scope>NUCLEOTIDE SEQUENCE</scope>
    <source>
        <strain evidence="1">CCM 7905</strain>
    </source>
</reference>